<keyword evidence="2" id="KW-1185">Reference proteome</keyword>
<dbReference type="EMBL" id="CP027806">
    <property type="protein sequence ID" value="AXJ00589.1"/>
    <property type="molecule type" value="Genomic_DNA"/>
</dbReference>
<evidence type="ECO:0000313" key="2">
    <source>
        <dbReference type="Proteomes" id="UP000254808"/>
    </source>
</evidence>
<proteinExistence type="predicted"/>
<accession>A0A345UJD7</accession>
<name>A0A345UJD7_9BACT</name>
<organism evidence="1 2">
    <name type="scientific">Cyclonatronum proteinivorum</name>
    <dbReference type="NCBI Taxonomy" id="1457365"/>
    <lineage>
        <taxon>Bacteria</taxon>
        <taxon>Pseudomonadati</taxon>
        <taxon>Balneolota</taxon>
        <taxon>Balneolia</taxon>
        <taxon>Balneolales</taxon>
        <taxon>Cyclonatronaceae</taxon>
        <taxon>Cyclonatronum</taxon>
    </lineage>
</organism>
<sequence length="60" mass="6827">MGKQSFGNYHKARNTMAIIKLEIEDLIHNHVANKESGLNDIMEFSLNTLIMPNVSTRSPR</sequence>
<dbReference type="AlphaFoldDB" id="A0A345UJD7"/>
<reference evidence="1 2" key="1">
    <citation type="submission" date="2018-03" db="EMBL/GenBank/DDBJ databases">
        <title>Phenotypic and genomic properties of Cyclonatronum proteinivorum gen. nov., sp. nov., a haloalkaliphilic bacteroidete from soda lakes possessing Na+-translocating rhodopsin.</title>
        <authorList>
            <person name="Toshchakov S.V."/>
            <person name="Korzhenkov A."/>
            <person name="Samarov N.I."/>
            <person name="Kublanov I.V."/>
            <person name="Muntyan M.S."/>
            <person name="Sorokin D.Y."/>
        </authorList>
    </citation>
    <scope>NUCLEOTIDE SEQUENCE [LARGE SCALE GENOMIC DNA]</scope>
    <source>
        <strain evidence="1 2">Omega</strain>
    </source>
</reference>
<evidence type="ECO:0000313" key="1">
    <source>
        <dbReference type="EMBL" id="AXJ00589.1"/>
    </source>
</evidence>
<gene>
    <name evidence="1" type="ORF">CYPRO_1332</name>
</gene>
<dbReference type="KEGG" id="cprv:CYPRO_1332"/>
<protein>
    <submittedName>
        <fullName evidence="1">Uncharacterized protein</fullName>
    </submittedName>
</protein>
<dbReference type="Proteomes" id="UP000254808">
    <property type="component" value="Chromosome"/>
</dbReference>